<evidence type="ECO:0000313" key="4">
    <source>
        <dbReference type="Proteomes" id="UP001595462"/>
    </source>
</evidence>
<reference evidence="4" key="1">
    <citation type="journal article" date="2019" name="Int. J. Syst. Evol. Microbiol.">
        <title>The Global Catalogue of Microorganisms (GCM) 10K type strain sequencing project: providing services to taxonomists for standard genome sequencing and annotation.</title>
        <authorList>
            <consortium name="The Broad Institute Genomics Platform"/>
            <consortium name="The Broad Institute Genome Sequencing Center for Infectious Disease"/>
            <person name="Wu L."/>
            <person name="Ma J."/>
        </authorList>
    </citation>
    <scope>NUCLEOTIDE SEQUENCE [LARGE SCALE GENOMIC DNA]</scope>
    <source>
        <strain evidence="4">KCTC 52640</strain>
    </source>
</reference>
<name>A0ABV7EX26_9GAMM</name>
<keyword evidence="4" id="KW-1185">Reference proteome</keyword>
<evidence type="ECO:0000256" key="1">
    <source>
        <dbReference type="SAM" id="MobiDB-lite"/>
    </source>
</evidence>
<feature type="domain" description="PilZ" evidence="2">
    <location>
        <begin position="116"/>
        <end position="220"/>
    </location>
</feature>
<accession>A0ABV7EX26</accession>
<protein>
    <submittedName>
        <fullName evidence="3">PilZ domain-containing protein</fullName>
    </submittedName>
</protein>
<dbReference type="InterPro" id="IPR009875">
    <property type="entry name" value="PilZ_domain"/>
</dbReference>
<evidence type="ECO:0000313" key="3">
    <source>
        <dbReference type="EMBL" id="MFC3106066.1"/>
    </source>
</evidence>
<sequence>METDRYTTIGRYDDIVDTFVTLTRHSHEVTLCFEDTRIHYPVSVVSVDRSLGTFLIDITSLGDVEGALAEDRAFVLHALQSTSALVTTPTRSRQVIRREDRLALRCWLPAAMTQSQHRSYFRAVLGEGTRVEVALRASADDCRTGVLCDLSVRGCLLSLPMAQAVALAPGDALYQLCARFPNGETFEAYSRVIHVTADESGVCMHVGVAFDMGFDDKDREVWFYVSEIEREVARQSDARSELRPLAPSRLFHPETDTNVSDS</sequence>
<dbReference type="Proteomes" id="UP001595462">
    <property type="component" value="Unassembled WGS sequence"/>
</dbReference>
<dbReference type="RefSeq" id="WP_380691646.1">
    <property type="nucleotide sequence ID" value="NZ_JBHRSS010000010.1"/>
</dbReference>
<gene>
    <name evidence="3" type="ORF">ACFOSU_19520</name>
</gene>
<dbReference type="Pfam" id="PF07238">
    <property type="entry name" value="PilZ"/>
    <property type="match status" value="1"/>
</dbReference>
<evidence type="ECO:0000259" key="2">
    <source>
        <dbReference type="Pfam" id="PF07238"/>
    </source>
</evidence>
<proteinExistence type="predicted"/>
<feature type="region of interest" description="Disordered" evidence="1">
    <location>
        <begin position="237"/>
        <end position="262"/>
    </location>
</feature>
<comment type="caution">
    <text evidence="3">The sequence shown here is derived from an EMBL/GenBank/DDBJ whole genome shotgun (WGS) entry which is preliminary data.</text>
</comment>
<dbReference type="EMBL" id="JBHRSS010000010">
    <property type="protein sequence ID" value="MFC3106066.1"/>
    <property type="molecule type" value="Genomic_DNA"/>
</dbReference>
<organism evidence="3 4">
    <name type="scientific">Salinisphaera aquimarina</name>
    <dbReference type="NCBI Taxonomy" id="2094031"/>
    <lineage>
        <taxon>Bacteria</taxon>
        <taxon>Pseudomonadati</taxon>
        <taxon>Pseudomonadota</taxon>
        <taxon>Gammaproteobacteria</taxon>
        <taxon>Salinisphaerales</taxon>
        <taxon>Salinisphaeraceae</taxon>
        <taxon>Salinisphaera</taxon>
    </lineage>
</organism>
<dbReference type="Gene3D" id="2.40.10.220">
    <property type="entry name" value="predicted glycosyltransferase like domains"/>
    <property type="match status" value="1"/>
</dbReference>